<feature type="compositionally biased region" description="Low complexity" evidence="7">
    <location>
        <begin position="675"/>
        <end position="688"/>
    </location>
</feature>
<comment type="caution">
    <text evidence="9">The sequence shown here is derived from an EMBL/GenBank/DDBJ whole genome shotgun (WGS) entry which is preliminary data.</text>
</comment>
<proteinExistence type="predicted"/>
<feature type="compositionally biased region" description="Low complexity" evidence="7">
    <location>
        <begin position="801"/>
        <end position="825"/>
    </location>
</feature>
<accession>A0A0B2WNL6</accession>
<dbReference type="PANTHER" id="PTHR47540">
    <property type="entry name" value="THIAMINE REPRESSIBLE GENES REGULATORY PROTEIN THI5"/>
    <property type="match status" value="1"/>
</dbReference>
<evidence type="ECO:0000256" key="1">
    <source>
        <dbReference type="ARBA" id="ARBA00004123"/>
    </source>
</evidence>
<dbReference type="CDD" id="cd12148">
    <property type="entry name" value="fungal_TF_MHR"/>
    <property type="match status" value="1"/>
</dbReference>
<sequence length="873" mass="96722">MADDDAGALSLSDWQIPDVASPADSSKSDSEVDEKTCTDPNAPSQPIQKRRRVTRACDECRQCTYDKPSNRRRNPAPQYIEALESRLQRAETLLRKFMPDVDLADPNLDPAIQQEFHNREQARAGAGKMRSAAPGAPDAGDAKLMTMIDSIGQLDLDDRGGWDFHGTSSGAVFLKRMKEQFRGLLGPVTKAPFLPRAERPSGLTALDTPSPAAGASPFSSISAYPELPPKDVARKLCYYSLSCATCLVRIIHIPTFYEKFEQIYGRPIGSLNQEETHFLGLVHAVIALGCMYDNLEDSNPTAGGYKTAIENGHLEHEKIGVVEQEVRKRVFYVIRQMDIYVSTMLGFPLLLNIDDIDQPFPTEVDDEFITNTGIMPPPLGTPSFFEAFNAHTRLMEVLGKITKFVYPMHMQGQPAGKGDNSTTSCLISYGRIKEIEADLQTWVRHLLRFAYAHVQLVLYRPFLHYISPRHNHGTKVDELSYACAAAAVSVSRNIVHIGLEIRKQRVLSGPYWFMLYTEFFAVLSLVFYAIENPDKLGSQEVLADAHAGRQMIADLADKSLSADRVTKALKVLFDQLPERLEQARLARPVGNSRKRSAAGFKSGSISTTRAGTSQTIPVARAEDFIRTRSGGIPGPFGTPNSRGSADGSMGQSSDQSFHDIPFSGSMHDILPLDLSSRATPDSTSTASSTHRHGFQSQLLNAHAIHNPVNKLDSLMFPSEDPFAYPNQPMMELGFQPKADAPEITMAAPNASFFFTGSFEEMGDQILGQPPPYMTPQQQTHPMGMAASMYDPHGMMALPSTQQPHQHNRQMQQQAMHQQQQQQQQHDGGIFAGFRRARADRQQERQIEQMFTQQGMQADWGSFFGSGRGGFQGM</sequence>
<dbReference type="STRING" id="1081103.A0A0B2WNL6"/>
<dbReference type="GO" id="GO:0008270">
    <property type="term" value="F:zinc ion binding"/>
    <property type="evidence" value="ECO:0007669"/>
    <property type="project" value="InterPro"/>
</dbReference>
<feature type="domain" description="Xylanolytic transcriptional activator regulatory" evidence="8">
    <location>
        <begin position="323"/>
        <end position="418"/>
    </location>
</feature>
<dbReference type="EMBL" id="AZHE01000010">
    <property type="protein sequence ID" value="KHN97646.1"/>
    <property type="molecule type" value="Genomic_DNA"/>
</dbReference>
<protein>
    <submittedName>
        <fullName evidence="9">Transcription factor, fungi</fullName>
    </submittedName>
</protein>
<feature type="region of interest" description="Disordered" evidence="7">
    <location>
        <begin position="798"/>
        <end position="826"/>
    </location>
</feature>
<feature type="compositionally biased region" description="Polar residues" evidence="7">
    <location>
        <begin position="38"/>
        <end position="47"/>
    </location>
</feature>
<keyword evidence="5" id="KW-0804">Transcription</keyword>
<evidence type="ECO:0000256" key="7">
    <source>
        <dbReference type="SAM" id="MobiDB-lite"/>
    </source>
</evidence>
<keyword evidence="3" id="KW-0805">Transcription regulation</keyword>
<evidence type="ECO:0000256" key="6">
    <source>
        <dbReference type="ARBA" id="ARBA00023242"/>
    </source>
</evidence>
<dbReference type="HOGENOM" id="CLU_010084_0_0_1"/>
<evidence type="ECO:0000256" key="5">
    <source>
        <dbReference type="ARBA" id="ARBA00023163"/>
    </source>
</evidence>
<evidence type="ECO:0000256" key="3">
    <source>
        <dbReference type="ARBA" id="ARBA00023015"/>
    </source>
</evidence>
<feature type="region of interest" description="Disordered" evidence="7">
    <location>
        <begin position="586"/>
        <end position="660"/>
    </location>
</feature>
<evidence type="ECO:0000313" key="9">
    <source>
        <dbReference type="EMBL" id="KHN97646.1"/>
    </source>
</evidence>
<dbReference type="Proteomes" id="UP000030816">
    <property type="component" value="Unassembled WGS sequence"/>
</dbReference>
<dbReference type="AlphaFoldDB" id="A0A0B2WNL6"/>
<dbReference type="GeneID" id="63739116"/>
<comment type="subcellular location">
    <subcellularLocation>
        <location evidence="1">Nucleus</location>
    </subcellularLocation>
</comment>
<keyword evidence="4" id="KW-0238">DNA-binding</keyword>
<dbReference type="RefSeq" id="XP_040678712.1">
    <property type="nucleotide sequence ID" value="XM_040823459.1"/>
</dbReference>
<evidence type="ECO:0000256" key="2">
    <source>
        <dbReference type="ARBA" id="ARBA00022833"/>
    </source>
</evidence>
<feature type="compositionally biased region" description="Basic and acidic residues" evidence="7">
    <location>
        <begin position="26"/>
        <end position="37"/>
    </location>
</feature>
<dbReference type="InterPro" id="IPR007219">
    <property type="entry name" value="XnlR_reg_dom"/>
</dbReference>
<feature type="compositionally biased region" description="Polar residues" evidence="7">
    <location>
        <begin position="638"/>
        <end position="655"/>
    </location>
</feature>
<dbReference type="InterPro" id="IPR051711">
    <property type="entry name" value="Stress_Response_Reg"/>
</dbReference>
<name>A0A0B2WNL6_METAS</name>
<dbReference type="GO" id="GO:0043565">
    <property type="term" value="F:sequence-specific DNA binding"/>
    <property type="evidence" value="ECO:0007669"/>
    <property type="project" value="TreeGrafter"/>
</dbReference>
<dbReference type="Pfam" id="PF04082">
    <property type="entry name" value="Fungal_trans"/>
    <property type="match status" value="1"/>
</dbReference>
<keyword evidence="2" id="KW-0862">Zinc</keyword>
<feature type="region of interest" description="Disordered" evidence="7">
    <location>
        <begin position="672"/>
        <end position="692"/>
    </location>
</feature>
<dbReference type="PANTHER" id="PTHR47540:SF1">
    <property type="entry name" value="ACTIVATOR OF STRESS GENES 1-RELATED"/>
    <property type="match status" value="1"/>
</dbReference>
<gene>
    <name evidence="9" type="ORF">MAM_04661</name>
</gene>
<evidence type="ECO:0000313" key="10">
    <source>
        <dbReference type="Proteomes" id="UP000030816"/>
    </source>
</evidence>
<evidence type="ECO:0000256" key="4">
    <source>
        <dbReference type="ARBA" id="ARBA00023125"/>
    </source>
</evidence>
<dbReference type="GO" id="GO:0045944">
    <property type="term" value="P:positive regulation of transcription by RNA polymerase II"/>
    <property type="evidence" value="ECO:0007669"/>
    <property type="project" value="TreeGrafter"/>
</dbReference>
<dbReference type="GO" id="GO:0006351">
    <property type="term" value="P:DNA-templated transcription"/>
    <property type="evidence" value="ECO:0007669"/>
    <property type="project" value="InterPro"/>
</dbReference>
<feature type="compositionally biased region" description="Polar residues" evidence="7">
    <location>
        <begin position="603"/>
        <end position="616"/>
    </location>
</feature>
<reference evidence="9 10" key="1">
    <citation type="journal article" date="2014" name="Proc. Natl. Acad. Sci. U.S.A.">
        <title>Trajectory and genomic determinants of fungal-pathogen speciation and host adaptation.</title>
        <authorList>
            <person name="Hu X."/>
            <person name="Xiao G."/>
            <person name="Zheng P."/>
            <person name="Shang Y."/>
            <person name="Su Y."/>
            <person name="Zhang X."/>
            <person name="Liu X."/>
            <person name="Zhan S."/>
            <person name="St Leger R.J."/>
            <person name="Wang C."/>
        </authorList>
    </citation>
    <scope>NUCLEOTIDE SEQUENCE [LARGE SCALE GENOMIC DNA]</scope>
    <source>
        <strain evidence="9 10">ARSEF 1941</strain>
    </source>
</reference>
<organism evidence="9 10">
    <name type="scientific">Metarhizium album (strain ARSEF 1941)</name>
    <dbReference type="NCBI Taxonomy" id="1081103"/>
    <lineage>
        <taxon>Eukaryota</taxon>
        <taxon>Fungi</taxon>
        <taxon>Dikarya</taxon>
        <taxon>Ascomycota</taxon>
        <taxon>Pezizomycotina</taxon>
        <taxon>Sordariomycetes</taxon>
        <taxon>Hypocreomycetidae</taxon>
        <taxon>Hypocreales</taxon>
        <taxon>Clavicipitaceae</taxon>
        <taxon>Metarhizium</taxon>
    </lineage>
</organism>
<evidence type="ECO:0000259" key="8">
    <source>
        <dbReference type="Pfam" id="PF04082"/>
    </source>
</evidence>
<dbReference type="GO" id="GO:0005634">
    <property type="term" value="C:nucleus"/>
    <property type="evidence" value="ECO:0007669"/>
    <property type="project" value="UniProtKB-SubCell"/>
</dbReference>
<dbReference type="OrthoDB" id="422427at2759"/>
<feature type="region of interest" description="Disordered" evidence="7">
    <location>
        <begin position="1"/>
        <end position="53"/>
    </location>
</feature>
<keyword evidence="6" id="KW-0539">Nucleus</keyword>
<keyword evidence="10" id="KW-1185">Reference proteome</keyword>